<feature type="region of interest" description="Disordered" evidence="1">
    <location>
        <begin position="38"/>
        <end position="65"/>
    </location>
</feature>
<keyword evidence="3" id="KW-1185">Reference proteome</keyword>
<proteinExistence type="predicted"/>
<accession>A0A8T3B8N0</accession>
<evidence type="ECO:0000256" key="1">
    <source>
        <dbReference type="SAM" id="MobiDB-lite"/>
    </source>
</evidence>
<protein>
    <submittedName>
        <fullName evidence="2">Uncharacterized protein</fullName>
    </submittedName>
</protein>
<dbReference type="AlphaFoldDB" id="A0A8T3B8N0"/>
<sequence length="86" mass="9592">MEDGAMNWKQENVDLDLLDVDVFDGVYGGRSRFTKLKTQQEDSNITKAKPVATHSPNKSNGSGHPRFLLWTGVHVRSTSEISNVMT</sequence>
<comment type="caution">
    <text evidence="2">The sequence shown here is derived from an EMBL/GenBank/DDBJ whole genome shotgun (WGS) entry which is preliminary data.</text>
</comment>
<dbReference type="EMBL" id="JAGYWB010000010">
    <property type="protein sequence ID" value="KAI0507274.1"/>
    <property type="molecule type" value="Genomic_DNA"/>
</dbReference>
<evidence type="ECO:0000313" key="2">
    <source>
        <dbReference type="EMBL" id="KAI0507274.1"/>
    </source>
</evidence>
<organism evidence="2 3">
    <name type="scientific">Dendrobium nobile</name>
    <name type="common">Orchid</name>
    <dbReference type="NCBI Taxonomy" id="94219"/>
    <lineage>
        <taxon>Eukaryota</taxon>
        <taxon>Viridiplantae</taxon>
        <taxon>Streptophyta</taxon>
        <taxon>Embryophyta</taxon>
        <taxon>Tracheophyta</taxon>
        <taxon>Spermatophyta</taxon>
        <taxon>Magnoliopsida</taxon>
        <taxon>Liliopsida</taxon>
        <taxon>Asparagales</taxon>
        <taxon>Orchidaceae</taxon>
        <taxon>Epidendroideae</taxon>
        <taxon>Malaxideae</taxon>
        <taxon>Dendrobiinae</taxon>
        <taxon>Dendrobium</taxon>
    </lineage>
</organism>
<evidence type="ECO:0000313" key="3">
    <source>
        <dbReference type="Proteomes" id="UP000829196"/>
    </source>
</evidence>
<reference evidence="2" key="1">
    <citation type="journal article" date="2022" name="Front. Genet.">
        <title>Chromosome-Scale Assembly of the Dendrobium nobile Genome Provides Insights Into the Molecular Mechanism of the Biosynthesis of the Medicinal Active Ingredient of Dendrobium.</title>
        <authorList>
            <person name="Xu Q."/>
            <person name="Niu S.-C."/>
            <person name="Li K.-L."/>
            <person name="Zheng P.-J."/>
            <person name="Zhang X.-J."/>
            <person name="Jia Y."/>
            <person name="Liu Y."/>
            <person name="Niu Y.-X."/>
            <person name="Yu L.-H."/>
            <person name="Chen D.-F."/>
            <person name="Zhang G.-Q."/>
        </authorList>
    </citation>
    <scope>NUCLEOTIDE SEQUENCE</scope>
    <source>
        <tissue evidence="2">Leaf</tissue>
    </source>
</reference>
<gene>
    <name evidence="2" type="ORF">KFK09_013396</name>
</gene>
<dbReference type="Proteomes" id="UP000829196">
    <property type="component" value="Unassembled WGS sequence"/>
</dbReference>
<name>A0A8T3B8N0_DENNO</name>